<dbReference type="Gene3D" id="1.10.600.10">
    <property type="entry name" value="Farnesyl Diphosphate Synthase"/>
    <property type="match status" value="1"/>
</dbReference>
<gene>
    <name evidence="2" type="ORF">GCM10010517_44500</name>
</gene>
<name>A0ABN3W1Z0_9ACTN</name>
<evidence type="ECO:0000313" key="2">
    <source>
        <dbReference type="EMBL" id="GAA2881541.1"/>
    </source>
</evidence>
<reference evidence="2 3" key="1">
    <citation type="journal article" date="2019" name="Int. J. Syst. Evol. Microbiol.">
        <title>The Global Catalogue of Microorganisms (GCM) 10K type strain sequencing project: providing services to taxonomists for standard genome sequencing and annotation.</title>
        <authorList>
            <consortium name="The Broad Institute Genomics Platform"/>
            <consortium name="The Broad Institute Genome Sequencing Center for Infectious Disease"/>
            <person name="Wu L."/>
            <person name="Ma J."/>
        </authorList>
    </citation>
    <scope>NUCLEOTIDE SEQUENCE [LARGE SCALE GENOMIC DNA]</scope>
    <source>
        <strain evidence="2 3">JCM 6242</strain>
    </source>
</reference>
<evidence type="ECO:0000313" key="3">
    <source>
        <dbReference type="Proteomes" id="UP001500831"/>
    </source>
</evidence>
<proteinExistence type="predicted"/>
<accession>A0ABN3W1Z0</accession>
<feature type="region of interest" description="Disordered" evidence="1">
    <location>
        <begin position="1"/>
        <end position="44"/>
    </location>
</feature>
<dbReference type="EMBL" id="BAAAVI010000032">
    <property type="protein sequence ID" value="GAA2881541.1"/>
    <property type="molecule type" value="Genomic_DNA"/>
</dbReference>
<protein>
    <submittedName>
        <fullName evidence="2">Uncharacterized protein</fullName>
    </submittedName>
</protein>
<evidence type="ECO:0000256" key="1">
    <source>
        <dbReference type="SAM" id="MobiDB-lite"/>
    </source>
</evidence>
<dbReference type="InterPro" id="IPR008949">
    <property type="entry name" value="Isoprenoid_synthase_dom_sf"/>
</dbReference>
<dbReference type="Proteomes" id="UP001500831">
    <property type="component" value="Unassembled WGS sequence"/>
</dbReference>
<feature type="compositionally biased region" description="Basic and acidic residues" evidence="1">
    <location>
        <begin position="14"/>
        <end position="30"/>
    </location>
</feature>
<sequence length="152" mass="16650">MITPRPGGRHRHECSHAVGKDRADHRSRLGDRRRHGRGAGKEHLAGRSEGTFVRLLSAQQNLSVQDTLYEIADMAAAAADDLQAASDAIDDCGLPLTQREQIHLYADGLRKFVGGVNHWSNHTCRYFVGQPWTTTPATSRAGDIYHLRGGAG</sequence>
<dbReference type="SUPFAM" id="SSF48576">
    <property type="entry name" value="Terpenoid synthases"/>
    <property type="match status" value="1"/>
</dbReference>
<keyword evidence="3" id="KW-1185">Reference proteome</keyword>
<comment type="caution">
    <text evidence="2">The sequence shown here is derived from an EMBL/GenBank/DDBJ whole genome shotgun (WGS) entry which is preliminary data.</text>
</comment>
<organism evidence="2 3">
    <name type="scientific">Streptosporangium fragile</name>
    <dbReference type="NCBI Taxonomy" id="46186"/>
    <lineage>
        <taxon>Bacteria</taxon>
        <taxon>Bacillati</taxon>
        <taxon>Actinomycetota</taxon>
        <taxon>Actinomycetes</taxon>
        <taxon>Streptosporangiales</taxon>
        <taxon>Streptosporangiaceae</taxon>
        <taxon>Streptosporangium</taxon>
    </lineage>
</organism>